<proteinExistence type="predicted"/>
<feature type="region of interest" description="Disordered" evidence="1">
    <location>
        <begin position="79"/>
        <end position="99"/>
    </location>
</feature>
<keyword evidence="3" id="KW-1185">Reference proteome</keyword>
<evidence type="ECO:0000313" key="3">
    <source>
        <dbReference type="Proteomes" id="UP000324748"/>
    </source>
</evidence>
<name>A0A5B0PLA4_PUCGR</name>
<protein>
    <submittedName>
        <fullName evidence="2">Uncharacterized protein</fullName>
    </submittedName>
</protein>
<accession>A0A5B0PLA4</accession>
<evidence type="ECO:0000256" key="1">
    <source>
        <dbReference type="SAM" id="MobiDB-lite"/>
    </source>
</evidence>
<gene>
    <name evidence="2" type="ORF">PGT21_030883</name>
</gene>
<dbReference type="AlphaFoldDB" id="A0A5B0PLA4"/>
<reference evidence="2 3" key="1">
    <citation type="submission" date="2019-05" db="EMBL/GenBank/DDBJ databases">
        <title>Emergence of the Ug99 lineage of the wheat stem rust pathogen through somatic hybridization.</title>
        <authorList>
            <person name="Li F."/>
            <person name="Upadhyaya N.M."/>
            <person name="Sperschneider J."/>
            <person name="Matny O."/>
            <person name="Nguyen-Phuc H."/>
            <person name="Mago R."/>
            <person name="Raley C."/>
            <person name="Miller M.E."/>
            <person name="Silverstein K.A.T."/>
            <person name="Henningsen E."/>
            <person name="Hirsch C.D."/>
            <person name="Visser B."/>
            <person name="Pretorius Z.A."/>
            <person name="Steffenson B.J."/>
            <person name="Schwessinger B."/>
            <person name="Dodds P.N."/>
            <person name="Figueroa M."/>
        </authorList>
    </citation>
    <scope>NUCLEOTIDE SEQUENCE [LARGE SCALE GENOMIC DNA]</scope>
    <source>
        <strain evidence="2">21-0</strain>
    </source>
</reference>
<dbReference type="EMBL" id="VSWC01000053">
    <property type="protein sequence ID" value="KAA1101826.1"/>
    <property type="molecule type" value="Genomic_DNA"/>
</dbReference>
<evidence type="ECO:0000313" key="2">
    <source>
        <dbReference type="EMBL" id="KAA1101826.1"/>
    </source>
</evidence>
<feature type="compositionally biased region" description="Polar residues" evidence="1">
    <location>
        <begin position="84"/>
        <end position="99"/>
    </location>
</feature>
<organism evidence="2 3">
    <name type="scientific">Puccinia graminis f. sp. tritici</name>
    <dbReference type="NCBI Taxonomy" id="56615"/>
    <lineage>
        <taxon>Eukaryota</taxon>
        <taxon>Fungi</taxon>
        <taxon>Dikarya</taxon>
        <taxon>Basidiomycota</taxon>
        <taxon>Pucciniomycotina</taxon>
        <taxon>Pucciniomycetes</taxon>
        <taxon>Pucciniales</taxon>
        <taxon>Pucciniaceae</taxon>
        <taxon>Puccinia</taxon>
    </lineage>
</organism>
<dbReference type="Proteomes" id="UP000324748">
    <property type="component" value="Unassembled WGS sequence"/>
</dbReference>
<comment type="caution">
    <text evidence="2">The sequence shown here is derived from an EMBL/GenBank/DDBJ whole genome shotgun (WGS) entry which is preliminary data.</text>
</comment>
<sequence length="241" mass="27034">MPGNVRTQLKHTTFSCPQKFEVCALATTTKAASPWSSLVQFPSEGMVKGWRTDRPCSPIFFTQQWKVLLGEQNLVDNVGGKGATHQQSNGPANGAPTQPFSQPGWMGWTTVHKQSYNMAVQPLWSTPSSNQWVVSRLEDCRTSRMVPEPPTHRKCGPVVYLQAMGFPSEKAIQNKDFTLMVNQMEKVFESMLYYCLRTIMKTTRKQLSPNLPVLPTEEWNAIVNACFEQFCSPPTQKAAEG</sequence>